<dbReference type="GO" id="GO:0006869">
    <property type="term" value="P:lipid transport"/>
    <property type="evidence" value="ECO:0007669"/>
    <property type="project" value="UniProtKB-KW"/>
</dbReference>
<dbReference type="Gene3D" id="2.40.160.120">
    <property type="match status" value="1"/>
</dbReference>
<evidence type="ECO:0000256" key="3">
    <source>
        <dbReference type="RuleBase" id="RU003845"/>
    </source>
</evidence>
<keyword evidence="3" id="KW-0445">Lipid transport</keyword>
<organism evidence="5">
    <name type="scientific">Cyprideis torosa</name>
    <dbReference type="NCBI Taxonomy" id="163714"/>
    <lineage>
        <taxon>Eukaryota</taxon>
        <taxon>Metazoa</taxon>
        <taxon>Ecdysozoa</taxon>
        <taxon>Arthropoda</taxon>
        <taxon>Crustacea</taxon>
        <taxon>Oligostraca</taxon>
        <taxon>Ostracoda</taxon>
        <taxon>Podocopa</taxon>
        <taxon>Podocopida</taxon>
        <taxon>Cytherocopina</taxon>
        <taxon>Cytheroidea</taxon>
        <taxon>Cytherideidae</taxon>
        <taxon>Cyprideis</taxon>
    </lineage>
</organism>
<accession>A0A7R8WLB7</accession>
<dbReference type="OrthoDB" id="14833at2759"/>
<keyword evidence="1" id="KW-0446">Lipid-binding</keyword>
<dbReference type="SUPFAM" id="SSF144000">
    <property type="entry name" value="Oxysterol-binding protein-like"/>
    <property type="match status" value="1"/>
</dbReference>
<dbReference type="GO" id="GO:0032934">
    <property type="term" value="F:sterol binding"/>
    <property type="evidence" value="ECO:0007669"/>
    <property type="project" value="TreeGrafter"/>
</dbReference>
<evidence type="ECO:0000256" key="2">
    <source>
        <dbReference type="RuleBase" id="RU003844"/>
    </source>
</evidence>
<reference evidence="5" key="1">
    <citation type="submission" date="2020-11" db="EMBL/GenBank/DDBJ databases">
        <authorList>
            <person name="Tran Van P."/>
        </authorList>
    </citation>
    <scope>NUCLEOTIDE SEQUENCE</scope>
</reference>
<sequence length="347" mass="37473">MPSGFHCRSSSRLVSLPPAGGPSQSTIDLAGRSVGLITVGKHSSSGGRSAFDPALRQSPQPPEPVVPLVRHRKASTSLPAIPPWSEGESTDLPPGAEAGGGEGEGLTHVASVADIASPVERTRQRTTSVSVDDDALYEDGEEDDLGSMEQHGSVVMHLLSQVKIGMDLTKVVLPTFILERRSLLEMYADFFAHPQLFLSIPDAPSPQERLVAVLRWYLSAFHAGRKSEVAKKPYNPILGETFSCAWTVPEEHKGTPLDQSDPVAHSRPAPWSRPEQLSCIAEQVSHHPPVSAFYAEHIGKRVSLCGHIYTKSKFLGLSIGVHNVGQAVISLLNRDEEYIVNFPSAYG</sequence>
<feature type="region of interest" description="Disordered" evidence="4">
    <location>
        <begin position="1"/>
        <end position="144"/>
    </location>
</feature>
<dbReference type="GO" id="GO:0016020">
    <property type="term" value="C:membrane"/>
    <property type="evidence" value="ECO:0007669"/>
    <property type="project" value="TreeGrafter"/>
</dbReference>
<dbReference type="FunFam" id="1.10.287.2720:FF:000001">
    <property type="entry name" value="Oxysterol-binding OBPalpha"/>
    <property type="match status" value="1"/>
</dbReference>
<dbReference type="InterPro" id="IPR018494">
    <property type="entry name" value="Oxysterol-bd_CS"/>
</dbReference>
<name>A0A7R8WLB7_9CRUS</name>
<gene>
    <name evidence="5" type="ORF">CTOB1V02_LOCUS10864</name>
</gene>
<dbReference type="GO" id="GO:0005794">
    <property type="term" value="C:Golgi apparatus"/>
    <property type="evidence" value="ECO:0007669"/>
    <property type="project" value="TreeGrafter"/>
</dbReference>
<dbReference type="GO" id="GO:0005829">
    <property type="term" value="C:cytosol"/>
    <property type="evidence" value="ECO:0007669"/>
    <property type="project" value="TreeGrafter"/>
</dbReference>
<protein>
    <recommendedName>
        <fullName evidence="3">Oxysterol-binding protein</fullName>
    </recommendedName>
</protein>
<dbReference type="Pfam" id="PF01237">
    <property type="entry name" value="Oxysterol_BP"/>
    <property type="match status" value="1"/>
</dbReference>
<evidence type="ECO:0000313" key="5">
    <source>
        <dbReference type="EMBL" id="CAD7233039.1"/>
    </source>
</evidence>
<dbReference type="PROSITE" id="PS01013">
    <property type="entry name" value="OSBP"/>
    <property type="match status" value="1"/>
</dbReference>
<dbReference type="PANTHER" id="PTHR10972">
    <property type="entry name" value="OXYSTEROL-BINDING PROTEIN-RELATED"/>
    <property type="match status" value="1"/>
</dbReference>
<feature type="compositionally biased region" description="Acidic residues" evidence="4">
    <location>
        <begin position="131"/>
        <end position="144"/>
    </location>
</feature>
<dbReference type="InterPro" id="IPR000648">
    <property type="entry name" value="Oxysterol-bd"/>
</dbReference>
<dbReference type="EMBL" id="OB665548">
    <property type="protein sequence ID" value="CAD7233039.1"/>
    <property type="molecule type" value="Genomic_DNA"/>
</dbReference>
<dbReference type="AlphaFoldDB" id="A0A7R8WLB7"/>
<comment type="similarity">
    <text evidence="2">Belongs to the OSBP family.</text>
</comment>
<dbReference type="Gene3D" id="1.10.287.2720">
    <property type="match status" value="1"/>
</dbReference>
<proteinExistence type="inferred from homology"/>
<keyword evidence="3" id="KW-0813">Transport</keyword>
<evidence type="ECO:0000256" key="1">
    <source>
        <dbReference type="ARBA" id="ARBA00023121"/>
    </source>
</evidence>
<evidence type="ECO:0000256" key="4">
    <source>
        <dbReference type="SAM" id="MobiDB-lite"/>
    </source>
</evidence>
<feature type="non-terminal residue" evidence="5">
    <location>
        <position position="347"/>
    </location>
</feature>
<dbReference type="PANTHER" id="PTHR10972:SF200">
    <property type="entry name" value="OXYSTEROL-BINDING PROTEIN-RELATED PROTEIN 9"/>
    <property type="match status" value="1"/>
</dbReference>
<dbReference type="InterPro" id="IPR037239">
    <property type="entry name" value="OSBP_sf"/>
</dbReference>